<feature type="compositionally biased region" description="Basic residues" evidence="1">
    <location>
        <begin position="67"/>
        <end position="81"/>
    </location>
</feature>
<gene>
    <name evidence="2" type="ORF">O6P43_035928</name>
</gene>
<proteinExistence type="predicted"/>
<dbReference type="KEGG" id="qsa:O6P43_035928"/>
<dbReference type="PANTHER" id="PTHR47188">
    <property type="entry name" value="PROTEIN TAR1"/>
    <property type="match status" value="1"/>
</dbReference>
<comment type="caution">
    <text evidence="2">The sequence shown here is derived from an EMBL/GenBank/DDBJ whole genome shotgun (WGS) entry which is preliminary data.</text>
</comment>
<evidence type="ECO:0000313" key="2">
    <source>
        <dbReference type="EMBL" id="KAJ7941023.1"/>
    </source>
</evidence>
<evidence type="ECO:0000256" key="1">
    <source>
        <dbReference type="SAM" id="MobiDB-lite"/>
    </source>
</evidence>
<evidence type="ECO:0000313" key="3">
    <source>
        <dbReference type="Proteomes" id="UP001163823"/>
    </source>
</evidence>
<organism evidence="2 3">
    <name type="scientific">Quillaja saponaria</name>
    <name type="common">Soap bark tree</name>
    <dbReference type="NCBI Taxonomy" id="32244"/>
    <lineage>
        <taxon>Eukaryota</taxon>
        <taxon>Viridiplantae</taxon>
        <taxon>Streptophyta</taxon>
        <taxon>Embryophyta</taxon>
        <taxon>Tracheophyta</taxon>
        <taxon>Spermatophyta</taxon>
        <taxon>Magnoliopsida</taxon>
        <taxon>eudicotyledons</taxon>
        <taxon>Gunneridae</taxon>
        <taxon>Pentapetalae</taxon>
        <taxon>rosids</taxon>
        <taxon>fabids</taxon>
        <taxon>Fabales</taxon>
        <taxon>Quillajaceae</taxon>
        <taxon>Quillaja</taxon>
    </lineage>
</organism>
<feature type="region of interest" description="Disordered" evidence="1">
    <location>
        <begin position="38"/>
        <end position="108"/>
    </location>
</feature>
<dbReference type="EMBL" id="JARAOO010000495">
    <property type="protein sequence ID" value="KAJ7941023.1"/>
    <property type="molecule type" value="Genomic_DNA"/>
</dbReference>
<feature type="region of interest" description="Disordered" evidence="1">
    <location>
        <begin position="206"/>
        <end position="226"/>
    </location>
</feature>
<feature type="region of interest" description="Disordered" evidence="1">
    <location>
        <begin position="1"/>
        <end position="25"/>
    </location>
</feature>
<dbReference type="InterPro" id="IPR044792">
    <property type="entry name" value="TAR1"/>
</dbReference>
<dbReference type="Proteomes" id="UP001163823">
    <property type="component" value="Unassembled WGS sequence"/>
</dbReference>
<keyword evidence="3" id="KW-1185">Reference proteome</keyword>
<accession>A0AAD7P3E0</accession>
<dbReference type="PANTHER" id="PTHR47188:SF1">
    <property type="entry name" value="PROTEIN TAR1"/>
    <property type="match status" value="1"/>
</dbReference>
<dbReference type="AlphaFoldDB" id="A0AAD7P3E0"/>
<sequence>MLSLEPFSEDQGRSGGAALEGFPTSSASFDALRAASRELRADCRRSTPRGAPTDRPRSPRTTYPRGAKTHARAWRRTHPRRQRPEVDRRNGVKPFPHPTGTAIAGPPSASLPTISSTSLTLFSKVLFIFSLAGTCLYMSSRQYLALDRIYCPIGAAFPNNPTRPTAPRGATGVGHYRALTLSGAPSRELGPGPYAEDGFFQDYNSDAEGARFHGGPSSPSRFARRY</sequence>
<name>A0AAD7P3E0_QUISA</name>
<reference evidence="2" key="1">
    <citation type="journal article" date="2023" name="Science">
        <title>Elucidation of the pathway for biosynthesis of saponin adjuvants from the soapbark tree.</title>
        <authorList>
            <person name="Reed J."/>
            <person name="Orme A."/>
            <person name="El-Demerdash A."/>
            <person name="Owen C."/>
            <person name="Martin L.B.B."/>
            <person name="Misra R.C."/>
            <person name="Kikuchi S."/>
            <person name="Rejzek M."/>
            <person name="Martin A.C."/>
            <person name="Harkess A."/>
            <person name="Leebens-Mack J."/>
            <person name="Louveau T."/>
            <person name="Stephenson M.J."/>
            <person name="Osbourn A."/>
        </authorList>
    </citation>
    <scope>NUCLEOTIDE SEQUENCE</scope>
    <source>
        <strain evidence="2">S10</strain>
    </source>
</reference>
<protein>
    <submittedName>
        <fullName evidence="2">Protein TAR1</fullName>
    </submittedName>
</protein>
<dbReference type="GO" id="GO:0043457">
    <property type="term" value="P:regulation of cellular respiration"/>
    <property type="evidence" value="ECO:0007669"/>
    <property type="project" value="InterPro"/>
</dbReference>